<dbReference type="GO" id="GO:0004034">
    <property type="term" value="F:aldose 1-epimerase activity"/>
    <property type="evidence" value="ECO:0007669"/>
    <property type="project" value="UniProtKB-EC"/>
</dbReference>
<comment type="catalytic activity">
    <reaction evidence="5">
        <text>alpha-D-glucose = beta-D-glucose</text>
        <dbReference type="Rhea" id="RHEA:10264"/>
        <dbReference type="ChEBI" id="CHEBI:15903"/>
        <dbReference type="ChEBI" id="CHEBI:17925"/>
        <dbReference type="EC" id="5.1.3.3"/>
    </reaction>
</comment>
<dbReference type="Pfam" id="PF01263">
    <property type="entry name" value="Aldose_epim"/>
    <property type="match status" value="1"/>
</dbReference>
<feature type="active site" description="Proton donor" evidence="6">
    <location>
        <position position="196"/>
    </location>
</feature>
<comment type="similarity">
    <text evidence="2 5">Belongs to the aldose epimerase family.</text>
</comment>
<evidence type="ECO:0000256" key="7">
    <source>
        <dbReference type="PIRSR" id="PIRSR005096-2"/>
    </source>
</evidence>
<dbReference type="EC" id="5.1.3.3" evidence="5"/>
<dbReference type="PANTHER" id="PTHR10091">
    <property type="entry name" value="ALDOSE-1-EPIMERASE"/>
    <property type="match status" value="1"/>
</dbReference>
<dbReference type="InterPro" id="IPR047215">
    <property type="entry name" value="Galactose_mutarotase-like"/>
</dbReference>
<evidence type="ECO:0000256" key="8">
    <source>
        <dbReference type="PIRSR" id="PIRSR005096-3"/>
    </source>
</evidence>
<feature type="binding site" evidence="7">
    <location>
        <position position="264"/>
    </location>
    <ligand>
        <name>beta-D-galactose</name>
        <dbReference type="ChEBI" id="CHEBI:27667"/>
    </ligand>
</feature>
<dbReference type="PANTHER" id="PTHR10091:SF44">
    <property type="entry name" value="ALDOSE 1-EPIMERASE"/>
    <property type="match status" value="1"/>
</dbReference>
<dbReference type="UniPathway" id="UPA00242"/>
<dbReference type="InterPro" id="IPR011013">
    <property type="entry name" value="Gal_mutarotase_sf_dom"/>
</dbReference>
<evidence type="ECO:0000313" key="11">
    <source>
        <dbReference type="Proteomes" id="UP000467840"/>
    </source>
</evidence>
<organism evidence="10 11">
    <name type="scientific">Hevea brasiliensis</name>
    <name type="common">Para rubber tree</name>
    <name type="synonym">Siphonia brasiliensis</name>
    <dbReference type="NCBI Taxonomy" id="3981"/>
    <lineage>
        <taxon>Eukaryota</taxon>
        <taxon>Viridiplantae</taxon>
        <taxon>Streptophyta</taxon>
        <taxon>Embryophyta</taxon>
        <taxon>Tracheophyta</taxon>
        <taxon>Spermatophyta</taxon>
        <taxon>Magnoliopsida</taxon>
        <taxon>eudicotyledons</taxon>
        <taxon>Gunneridae</taxon>
        <taxon>Pentapetalae</taxon>
        <taxon>rosids</taxon>
        <taxon>fabids</taxon>
        <taxon>Malpighiales</taxon>
        <taxon>Euphorbiaceae</taxon>
        <taxon>Crotonoideae</taxon>
        <taxon>Micrandreae</taxon>
        <taxon>Hevea</taxon>
    </lineage>
</organism>
<feature type="signal peptide" evidence="9">
    <location>
        <begin position="1"/>
        <end position="21"/>
    </location>
</feature>
<accession>A0A6A6MWE6</accession>
<dbReference type="Proteomes" id="UP000467840">
    <property type="component" value="Chromosome 15"/>
</dbReference>
<comment type="pathway">
    <text evidence="1 5">Carbohydrate metabolism; hexose metabolism.</text>
</comment>
<dbReference type="SUPFAM" id="SSF74650">
    <property type="entry name" value="Galactose mutarotase-like"/>
    <property type="match status" value="1"/>
</dbReference>
<dbReference type="CDD" id="cd09019">
    <property type="entry name" value="galactose_mutarotase_like"/>
    <property type="match status" value="1"/>
</dbReference>
<evidence type="ECO:0000256" key="9">
    <source>
        <dbReference type="SAM" id="SignalP"/>
    </source>
</evidence>
<evidence type="ECO:0000256" key="6">
    <source>
        <dbReference type="PIRSR" id="PIRSR005096-1"/>
    </source>
</evidence>
<dbReference type="GO" id="GO:0006006">
    <property type="term" value="P:glucose metabolic process"/>
    <property type="evidence" value="ECO:0007669"/>
    <property type="project" value="TreeGrafter"/>
</dbReference>
<evidence type="ECO:0000256" key="1">
    <source>
        <dbReference type="ARBA" id="ARBA00005028"/>
    </source>
</evidence>
<sequence length="364" mass="40491">MSKISFLVCFCLSVAFEFANASPPDISNGKASFYELKKGNMSLKFTNLGATLVSFVISDKSGKPIDIVLGYDTIEDYQKDTTYFGAIVGRVANRIGGAQFKLNGKIFKLVANEGKNMLHGGTKGYSKVVWKVTKHKNDGQSPYIVFTYRSADGEEGFPGALRVSVIYTLLSNNQLSVIMKAKSLDNKPTPVSLAQHSYWNLGGHNSGDILTTQVQIFGQFYIAVDNDLIPTGQILYARGTAYDFTEPELKPIGKRIDLLPKGYDINYVLDNFEVNKMRKVATVQDSRTGLRMDLSSNAPGLQFYTGNMLKDEKGKGGFVYKARAGVCLETQWYPNFVNQPSFPQSIVEKGKMYKHHMLYEFSII</sequence>
<keyword evidence="9" id="KW-0732">Signal</keyword>
<feature type="active site" description="Proton acceptor" evidence="6">
    <location>
        <position position="329"/>
    </location>
</feature>
<feature type="binding site" evidence="8">
    <location>
        <begin position="93"/>
        <end position="94"/>
    </location>
    <ligand>
        <name>beta-D-galactose</name>
        <dbReference type="ChEBI" id="CHEBI:27667"/>
    </ligand>
</feature>
<proteinExistence type="inferred from homology"/>
<gene>
    <name evidence="10" type="ORF">GH714_041590</name>
</gene>
<evidence type="ECO:0000256" key="5">
    <source>
        <dbReference type="PIRNR" id="PIRNR005096"/>
    </source>
</evidence>
<name>A0A6A6MWE6_HEVBR</name>
<evidence type="ECO:0000256" key="4">
    <source>
        <dbReference type="ARBA" id="ARBA00023277"/>
    </source>
</evidence>
<comment type="caution">
    <text evidence="10">The sequence shown here is derived from an EMBL/GenBank/DDBJ whole genome shotgun (WGS) entry which is preliminary data.</text>
</comment>
<evidence type="ECO:0000256" key="2">
    <source>
        <dbReference type="ARBA" id="ARBA00006206"/>
    </source>
</evidence>
<dbReference type="AlphaFoldDB" id="A0A6A6MWE6"/>
<dbReference type="Gene3D" id="2.70.98.10">
    <property type="match status" value="1"/>
</dbReference>
<keyword evidence="3 5" id="KW-0413">Isomerase</keyword>
<dbReference type="GO" id="GO:0030246">
    <property type="term" value="F:carbohydrate binding"/>
    <property type="evidence" value="ECO:0007669"/>
    <property type="project" value="InterPro"/>
</dbReference>
<dbReference type="NCBIfam" id="NF008277">
    <property type="entry name" value="PRK11055.1"/>
    <property type="match status" value="1"/>
</dbReference>
<feature type="chain" id="PRO_5025356707" description="Aldose 1-epimerase" evidence="9">
    <location>
        <begin position="22"/>
        <end position="364"/>
    </location>
</feature>
<keyword evidence="11" id="KW-1185">Reference proteome</keyword>
<reference evidence="10 11" key="1">
    <citation type="journal article" date="2020" name="Mol. Plant">
        <title>The Chromosome-Based Rubber Tree Genome Provides New Insights into Spurge Genome Evolution and Rubber Biosynthesis.</title>
        <authorList>
            <person name="Liu J."/>
            <person name="Shi C."/>
            <person name="Shi C.C."/>
            <person name="Li W."/>
            <person name="Zhang Q.J."/>
            <person name="Zhang Y."/>
            <person name="Li K."/>
            <person name="Lu H.F."/>
            <person name="Shi C."/>
            <person name="Zhu S.T."/>
            <person name="Xiao Z.Y."/>
            <person name="Nan H."/>
            <person name="Yue Y."/>
            <person name="Zhu X.G."/>
            <person name="Wu Y."/>
            <person name="Hong X.N."/>
            <person name="Fan G.Y."/>
            <person name="Tong Y."/>
            <person name="Zhang D."/>
            <person name="Mao C.L."/>
            <person name="Liu Y.L."/>
            <person name="Hao S.J."/>
            <person name="Liu W.Q."/>
            <person name="Lv M.Q."/>
            <person name="Zhang H.B."/>
            <person name="Liu Y."/>
            <person name="Hu-Tang G.R."/>
            <person name="Wang J.P."/>
            <person name="Wang J.H."/>
            <person name="Sun Y.H."/>
            <person name="Ni S.B."/>
            <person name="Chen W.B."/>
            <person name="Zhang X.C."/>
            <person name="Jiao Y.N."/>
            <person name="Eichler E.E."/>
            <person name="Li G.H."/>
            <person name="Liu X."/>
            <person name="Gao L.Z."/>
        </authorList>
    </citation>
    <scope>NUCLEOTIDE SEQUENCE [LARGE SCALE GENOMIC DNA]</scope>
    <source>
        <strain evidence="11">cv. GT1</strain>
        <tissue evidence="10">Leaf</tissue>
    </source>
</reference>
<dbReference type="InterPro" id="IPR014718">
    <property type="entry name" value="GH-type_carb-bd"/>
</dbReference>
<dbReference type="EMBL" id="JAAGAX010000005">
    <property type="protein sequence ID" value="KAF2316249.1"/>
    <property type="molecule type" value="Genomic_DNA"/>
</dbReference>
<evidence type="ECO:0000256" key="3">
    <source>
        <dbReference type="ARBA" id="ARBA00023235"/>
    </source>
</evidence>
<protein>
    <recommendedName>
        <fullName evidence="5">Aldose 1-epimerase</fullName>
        <ecNumber evidence="5">5.1.3.3</ecNumber>
    </recommendedName>
</protein>
<dbReference type="InterPro" id="IPR008183">
    <property type="entry name" value="Aldose_1/G6P_1-epimerase"/>
</dbReference>
<dbReference type="PIRSF" id="PIRSF005096">
    <property type="entry name" value="GALM"/>
    <property type="match status" value="1"/>
</dbReference>
<dbReference type="GO" id="GO:0033499">
    <property type="term" value="P:galactose catabolic process via UDP-galactose, Leloir pathway"/>
    <property type="evidence" value="ECO:0007669"/>
    <property type="project" value="TreeGrafter"/>
</dbReference>
<dbReference type="InterPro" id="IPR015443">
    <property type="entry name" value="Aldose_1-epimerase"/>
</dbReference>
<evidence type="ECO:0000313" key="10">
    <source>
        <dbReference type="EMBL" id="KAF2316249.1"/>
    </source>
</evidence>
<keyword evidence="4 5" id="KW-0119">Carbohydrate metabolism</keyword>
<feature type="binding site" evidence="8">
    <location>
        <begin position="196"/>
        <end position="198"/>
    </location>
    <ligand>
        <name>beta-D-galactose</name>
        <dbReference type="ChEBI" id="CHEBI:27667"/>
    </ligand>
</feature>